<gene>
    <name evidence="4" type="ORF">CPLU01_10864</name>
</gene>
<name>A0A8H6N9B1_9PEZI</name>
<sequence length="675" mass="72914">MKVAVIDMPWEKNVRARAKLKPSEYSPLYCAAWYGLEHVVEWITLQGTITEAPCGLFGHPLQAAAKRAICAAASEGHTNIVRELLAAGSLAQPFIHGVFDDRRTDPLYLAVEKGSLEIVELLLAHGATDYRALKANPASALECATQDGRLDIVKELLRHNGVLSPNSKSKVPHMFPSGFAVSQSSASELGHKDILRELAKHEMGPSDKSALVSAASAGSLAVCEELLDRGANPNFKSLTAAISGKNLDVVRLLVDAGADITPPGRGPICEAVVRQQWKIVDFLAGKGADLHLALKDAVLHGDSEAFKEIIKLGAVINRHGCEILQESARGGSVVIIAYFLEMGMDVDSTSDSSRIRPLIQAIRSKKWKAMRFLLDRGADINAAALARHEQPDDAKNDIGTPAPGSIEVHGETPLAEAAKVGAENICLELIQRGAIVRTDSPAASSTPLLYAISEHLSRLFDELLQRGADPNQRGTILSAYCPKPTTPLLLAIEKRDISALHRLMAAGADVNGQDPEGLSPLHRAAGIRSSSRTKKTNDEGEDTDILKHLIHKYHADVNGPRLLNGSLPIHSAGSRGRVEHVQIMLDAGADVNALNNAGRTPMHWAAERGRWDVVELLLDRGADPQIKSTEASLQTAWDLAQAARDQPLWKVRAIKGWDNARIEALLERLEGIKEE</sequence>
<comment type="caution">
    <text evidence="4">The sequence shown here is derived from an EMBL/GenBank/DDBJ whole genome shotgun (WGS) entry which is preliminary data.</text>
</comment>
<evidence type="ECO:0000256" key="3">
    <source>
        <dbReference type="PROSITE-ProRule" id="PRU00023"/>
    </source>
</evidence>
<evidence type="ECO:0000256" key="1">
    <source>
        <dbReference type="ARBA" id="ARBA00022737"/>
    </source>
</evidence>
<protein>
    <recommendedName>
        <fullName evidence="6">Ankyrin repeat protein</fullName>
    </recommendedName>
</protein>
<dbReference type="PROSITE" id="PS50088">
    <property type="entry name" value="ANK_REPEAT"/>
    <property type="match status" value="6"/>
</dbReference>
<dbReference type="Pfam" id="PF12796">
    <property type="entry name" value="Ank_2"/>
    <property type="match status" value="3"/>
</dbReference>
<organism evidence="4 5">
    <name type="scientific">Colletotrichum plurivorum</name>
    <dbReference type="NCBI Taxonomy" id="2175906"/>
    <lineage>
        <taxon>Eukaryota</taxon>
        <taxon>Fungi</taxon>
        <taxon>Dikarya</taxon>
        <taxon>Ascomycota</taxon>
        <taxon>Pezizomycotina</taxon>
        <taxon>Sordariomycetes</taxon>
        <taxon>Hypocreomycetidae</taxon>
        <taxon>Glomerellales</taxon>
        <taxon>Glomerellaceae</taxon>
        <taxon>Colletotrichum</taxon>
        <taxon>Colletotrichum orchidearum species complex</taxon>
    </lineage>
</organism>
<dbReference type="PRINTS" id="PR01415">
    <property type="entry name" value="ANKYRIN"/>
</dbReference>
<keyword evidence="5" id="KW-1185">Reference proteome</keyword>
<dbReference type="Proteomes" id="UP000654918">
    <property type="component" value="Unassembled WGS sequence"/>
</dbReference>
<dbReference type="Pfam" id="PF00023">
    <property type="entry name" value="Ank"/>
    <property type="match status" value="1"/>
</dbReference>
<evidence type="ECO:0008006" key="6">
    <source>
        <dbReference type="Google" id="ProtNLM"/>
    </source>
</evidence>
<reference evidence="4" key="1">
    <citation type="journal article" date="2020" name="Phytopathology">
        <title>Genome Sequence Resources of Colletotrichum truncatum, C. plurivorum, C. musicola, and C. sojae: Four Species Pathogenic to Soybean (Glycine max).</title>
        <authorList>
            <person name="Rogerio F."/>
            <person name="Boufleur T.R."/>
            <person name="Ciampi-Guillardi M."/>
            <person name="Sukno S.A."/>
            <person name="Thon M.R."/>
            <person name="Massola Junior N.S."/>
            <person name="Baroncelli R."/>
        </authorList>
    </citation>
    <scope>NUCLEOTIDE SEQUENCE</scope>
    <source>
        <strain evidence="4">LFN00145</strain>
    </source>
</reference>
<proteinExistence type="predicted"/>
<feature type="repeat" description="ANK" evidence="3">
    <location>
        <begin position="102"/>
        <end position="127"/>
    </location>
</feature>
<dbReference type="Gene3D" id="1.25.40.20">
    <property type="entry name" value="Ankyrin repeat-containing domain"/>
    <property type="match status" value="4"/>
</dbReference>
<dbReference type="AlphaFoldDB" id="A0A8H6N9B1"/>
<dbReference type="SMART" id="SM00248">
    <property type="entry name" value="ANK"/>
    <property type="match status" value="15"/>
</dbReference>
<dbReference type="SUPFAM" id="SSF48403">
    <property type="entry name" value="Ankyrin repeat"/>
    <property type="match status" value="2"/>
</dbReference>
<dbReference type="PANTHER" id="PTHR24123:SF139">
    <property type="entry name" value="ANKYRIN"/>
    <property type="match status" value="1"/>
</dbReference>
<dbReference type="InterPro" id="IPR002110">
    <property type="entry name" value="Ankyrin_rpt"/>
</dbReference>
<keyword evidence="2 3" id="KW-0040">ANK repeat</keyword>
<dbReference type="PROSITE" id="PS50297">
    <property type="entry name" value="ANK_REP_REGION"/>
    <property type="match status" value="4"/>
</dbReference>
<dbReference type="InterPro" id="IPR051165">
    <property type="entry name" value="Multifunctional_ANK_Repeat"/>
</dbReference>
<evidence type="ECO:0000313" key="5">
    <source>
        <dbReference type="Proteomes" id="UP000654918"/>
    </source>
</evidence>
<feature type="repeat" description="ANK" evidence="3">
    <location>
        <begin position="564"/>
        <end position="596"/>
    </location>
</feature>
<keyword evidence="1" id="KW-0677">Repeat</keyword>
<dbReference type="InterPro" id="IPR036770">
    <property type="entry name" value="Ankyrin_rpt-contain_sf"/>
</dbReference>
<dbReference type="EMBL" id="WIGO01000193">
    <property type="protein sequence ID" value="KAF6824433.1"/>
    <property type="molecule type" value="Genomic_DNA"/>
</dbReference>
<accession>A0A8H6N9B1</accession>
<evidence type="ECO:0000313" key="4">
    <source>
        <dbReference type="EMBL" id="KAF6824433.1"/>
    </source>
</evidence>
<evidence type="ECO:0000256" key="2">
    <source>
        <dbReference type="ARBA" id="ARBA00023043"/>
    </source>
</evidence>
<dbReference type="PANTHER" id="PTHR24123">
    <property type="entry name" value="ANKYRIN REPEAT-CONTAINING"/>
    <property type="match status" value="1"/>
</dbReference>
<feature type="repeat" description="ANK" evidence="3">
    <location>
        <begin position="483"/>
        <end position="515"/>
    </location>
</feature>
<feature type="repeat" description="ANK" evidence="3">
    <location>
        <begin position="597"/>
        <end position="629"/>
    </location>
</feature>
<feature type="repeat" description="ANK" evidence="3">
    <location>
        <begin position="206"/>
        <end position="238"/>
    </location>
</feature>
<feature type="repeat" description="ANK" evidence="3">
    <location>
        <begin position="443"/>
        <end position="475"/>
    </location>
</feature>